<feature type="region of interest" description="Disordered" evidence="1">
    <location>
        <begin position="441"/>
        <end position="471"/>
    </location>
</feature>
<dbReference type="SUPFAM" id="SSF52540">
    <property type="entry name" value="P-loop containing nucleoside triphosphate hydrolases"/>
    <property type="match status" value="1"/>
</dbReference>
<dbReference type="EMBL" id="AP027734">
    <property type="protein sequence ID" value="BDZ56119.1"/>
    <property type="molecule type" value="Genomic_DNA"/>
</dbReference>
<dbReference type="Pfam" id="PF17863">
    <property type="entry name" value="AAA_lid_2"/>
    <property type="match status" value="1"/>
</dbReference>
<sequence>MSGTETAVGTPTMGIDEVGTRSADIVRNVEAVISGKRDAVTAALTVLLAEGHLLIEDVPGVGKTMLAKALARSVDCTVSRIQFTPDLLPSDVTGVSVFDQVSRRFEFKPGPVFANLVIGDEINRASPKTQSALLECMEERQVTADGTTYRLEQPFTVVATQNPVEMEGTYPLPEAQRDRFMARISMGYPATADELSMLAHRETASPLDSLEPVVTLAELRAMVVTVQHVFTSEPVKQYAVELARATRDDRQLRLGASPRATLQLVRAAKAHAAMHGRDFVLPDDVDALAVPVLAHRLVPTSRAVGGHDHDGGPLIDQIVRRILAETPVPVGSARRSDRRCRGPAVHAIRRVRASPGAGSHCSCSAASCSRSRCGSTCATSCCSPRSASRCRSPRSGTSPSGRRRSRCTARSSRASWAPGAPRRCGCACAIAAGGRSTARTGATWRRPHCAPRPRPSCRRSGGPSRTCARATTRSGWSTGCAHRAAASSRSARCASR</sequence>
<dbReference type="Gene3D" id="1.10.8.80">
    <property type="entry name" value="Magnesium chelatase subunit I, C-Terminal domain"/>
    <property type="match status" value="1"/>
</dbReference>
<feature type="domain" description="ChlI/MoxR AAA lid" evidence="3">
    <location>
        <begin position="244"/>
        <end position="303"/>
    </location>
</feature>
<name>A0ABM8H5M0_9MICO</name>
<proteinExistence type="predicted"/>
<gene>
    <name evidence="4" type="ORF">GCM10025870_31920</name>
</gene>
<dbReference type="InterPro" id="IPR041628">
    <property type="entry name" value="ChlI/MoxR_AAA_lid"/>
</dbReference>
<evidence type="ECO:0000259" key="2">
    <source>
        <dbReference type="Pfam" id="PF07726"/>
    </source>
</evidence>
<dbReference type="InterPro" id="IPR027417">
    <property type="entry name" value="P-loop_NTPase"/>
</dbReference>
<evidence type="ECO:0000256" key="1">
    <source>
        <dbReference type="SAM" id="MobiDB-lite"/>
    </source>
</evidence>
<evidence type="ECO:0000313" key="5">
    <source>
        <dbReference type="Proteomes" id="UP001321477"/>
    </source>
</evidence>
<evidence type="ECO:0008006" key="6">
    <source>
        <dbReference type="Google" id="ProtNLM"/>
    </source>
</evidence>
<feature type="region of interest" description="Disordered" evidence="1">
    <location>
        <begin position="385"/>
        <end position="412"/>
    </location>
</feature>
<dbReference type="PANTHER" id="PTHR42759">
    <property type="entry name" value="MOXR FAMILY PROTEIN"/>
    <property type="match status" value="1"/>
</dbReference>
<dbReference type="CDD" id="cd00009">
    <property type="entry name" value="AAA"/>
    <property type="match status" value="1"/>
</dbReference>
<protein>
    <recommendedName>
        <fullName evidence="6">MoxR-like ATPase</fullName>
    </recommendedName>
</protein>
<dbReference type="InterPro" id="IPR050764">
    <property type="entry name" value="CbbQ/NirQ/NorQ/GpvN"/>
</dbReference>
<accession>A0ABM8H5M0</accession>
<dbReference type="PANTHER" id="PTHR42759:SF5">
    <property type="entry name" value="METHANOL DEHYDROGENASE REGULATOR"/>
    <property type="match status" value="1"/>
</dbReference>
<feature type="compositionally biased region" description="Low complexity" evidence="1">
    <location>
        <begin position="385"/>
        <end position="400"/>
    </location>
</feature>
<dbReference type="Pfam" id="PF07726">
    <property type="entry name" value="AAA_3"/>
    <property type="match status" value="1"/>
</dbReference>
<evidence type="ECO:0000259" key="3">
    <source>
        <dbReference type="Pfam" id="PF17863"/>
    </source>
</evidence>
<dbReference type="Gene3D" id="3.40.50.300">
    <property type="entry name" value="P-loop containing nucleotide triphosphate hydrolases"/>
    <property type="match status" value="1"/>
</dbReference>
<reference evidence="5" key="1">
    <citation type="journal article" date="2019" name="Int. J. Syst. Evol. Microbiol.">
        <title>The Global Catalogue of Microorganisms (GCM) 10K type strain sequencing project: providing services to taxonomists for standard genome sequencing and annotation.</title>
        <authorList>
            <consortium name="The Broad Institute Genomics Platform"/>
            <consortium name="The Broad Institute Genome Sequencing Center for Infectious Disease"/>
            <person name="Wu L."/>
            <person name="Ma J."/>
        </authorList>
    </citation>
    <scope>NUCLEOTIDE SEQUENCE [LARGE SCALE GENOMIC DNA]</scope>
    <source>
        <strain evidence="5">NBRC 109019</strain>
    </source>
</reference>
<feature type="compositionally biased region" description="Basic residues" evidence="1">
    <location>
        <begin position="445"/>
        <end position="457"/>
    </location>
</feature>
<dbReference type="InterPro" id="IPR011703">
    <property type="entry name" value="ATPase_AAA-3"/>
</dbReference>
<dbReference type="Proteomes" id="UP001321477">
    <property type="component" value="Chromosome"/>
</dbReference>
<evidence type="ECO:0000313" key="4">
    <source>
        <dbReference type="EMBL" id="BDZ56119.1"/>
    </source>
</evidence>
<keyword evidence="5" id="KW-1185">Reference proteome</keyword>
<feature type="domain" description="ATPase AAA-3" evidence="2">
    <location>
        <begin position="52"/>
        <end position="181"/>
    </location>
</feature>
<organism evidence="4 5">
    <name type="scientific">Agromyces marinus</name>
    <dbReference type="NCBI Taxonomy" id="1389020"/>
    <lineage>
        <taxon>Bacteria</taxon>
        <taxon>Bacillati</taxon>
        <taxon>Actinomycetota</taxon>
        <taxon>Actinomycetes</taxon>
        <taxon>Micrococcales</taxon>
        <taxon>Microbacteriaceae</taxon>
        <taxon>Agromyces</taxon>
    </lineage>
</organism>